<dbReference type="EMBL" id="JAMSHJ010000007">
    <property type="protein sequence ID" value="KAI5385440.1"/>
    <property type="molecule type" value="Genomic_DNA"/>
</dbReference>
<name>A0A9D4VKI0_PEA</name>
<evidence type="ECO:0000313" key="3">
    <source>
        <dbReference type="Proteomes" id="UP001058974"/>
    </source>
</evidence>
<proteinExistence type="predicted"/>
<comment type="caution">
    <text evidence="2">The sequence shown here is derived from an EMBL/GenBank/DDBJ whole genome shotgun (WGS) entry which is preliminary data.</text>
</comment>
<sequence>MYEVNGMDHVNAKVDALTQKIENLTITPAAVVAVVAPNCELCGTPGNTNVECKLLASIPTDQIIKKEPMLLHKHLGSQISNHDGKLHEPSSSTKQRFR</sequence>
<dbReference type="Proteomes" id="UP001058974">
    <property type="component" value="Chromosome 7"/>
</dbReference>
<dbReference type="Gramene" id="Psat07G0215200-T1">
    <property type="protein sequence ID" value="KAI5385440.1"/>
    <property type="gene ID" value="KIW84_072152"/>
</dbReference>
<organism evidence="2 3">
    <name type="scientific">Pisum sativum</name>
    <name type="common">Garden pea</name>
    <name type="synonym">Lathyrus oleraceus</name>
    <dbReference type="NCBI Taxonomy" id="3888"/>
    <lineage>
        <taxon>Eukaryota</taxon>
        <taxon>Viridiplantae</taxon>
        <taxon>Streptophyta</taxon>
        <taxon>Embryophyta</taxon>
        <taxon>Tracheophyta</taxon>
        <taxon>Spermatophyta</taxon>
        <taxon>Magnoliopsida</taxon>
        <taxon>eudicotyledons</taxon>
        <taxon>Gunneridae</taxon>
        <taxon>Pentapetalae</taxon>
        <taxon>rosids</taxon>
        <taxon>fabids</taxon>
        <taxon>Fabales</taxon>
        <taxon>Fabaceae</taxon>
        <taxon>Papilionoideae</taxon>
        <taxon>50 kb inversion clade</taxon>
        <taxon>NPAAA clade</taxon>
        <taxon>Hologalegina</taxon>
        <taxon>IRL clade</taxon>
        <taxon>Fabeae</taxon>
        <taxon>Lathyrus</taxon>
    </lineage>
</organism>
<protein>
    <submittedName>
        <fullName evidence="2">Uncharacterized protein</fullName>
    </submittedName>
</protein>
<gene>
    <name evidence="2" type="ORF">KIW84_072152</name>
</gene>
<keyword evidence="3" id="KW-1185">Reference proteome</keyword>
<evidence type="ECO:0000256" key="1">
    <source>
        <dbReference type="SAM" id="MobiDB-lite"/>
    </source>
</evidence>
<dbReference type="AlphaFoldDB" id="A0A9D4VKI0"/>
<evidence type="ECO:0000313" key="2">
    <source>
        <dbReference type="EMBL" id="KAI5385440.1"/>
    </source>
</evidence>
<accession>A0A9D4VKI0</accession>
<feature type="region of interest" description="Disordered" evidence="1">
    <location>
        <begin position="76"/>
        <end position="98"/>
    </location>
</feature>
<feature type="compositionally biased region" description="Polar residues" evidence="1">
    <location>
        <begin position="89"/>
        <end position="98"/>
    </location>
</feature>
<reference evidence="2 3" key="1">
    <citation type="journal article" date="2022" name="Nat. Genet.">
        <title>Improved pea reference genome and pan-genome highlight genomic features and evolutionary characteristics.</title>
        <authorList>
            <person name="Yang T."/>
            <person name="Liu R."/>
            <person name="Luo Y."/>
            <person name="Hu S."/>
            <person name="Wang D."/>
            <person name="Wang C."/>
            <person name="Pandey M.K."/>
            <person name="Ge S."/>
            <person name="Xu Q."/>
            <person name="Li N."/>
            <person name="Li G."/>
            <person name="Huang Y."/>
            <person name="Saxena R.K."/>
            <person name="Ji Y."/>
            <person name="Li M."/>
            <person name="Yan X."/>
            <person name="He Y."/>
            <person name="Liu Y."/>
            <person name="Wang X."/>
            <person name="Xiang C."/>
            <person name="Varshney R.K."/>
            <person name="Ding H."/>
            <person name="Gao S."/>
            <person name="Zong X."/>
        </authorList>
    </citation>
    <scope>NUCLEOTIDE SEQUENCE [LARGE SCALE GENOMIC DNA]</scope>
    <source>
        <strain evidence="2 3">cv. Zhongwan 6</strain>
    </source>
</reference>